<gene>
    <name evidence="8" type="ORF">EFL26_20075</name>
</gene>
<keyword evidence="3 6" id="KW-0032">Aminotransferase</keyword>
<keyword evidence="4 6" id="KW-0808">Transferase</keyword>
<dbReference type="PANTHER" id="PTHR46383">
    <property type="entry name" value="ASPARTATE AMINOTRANSFERASE"/>
    <property type="match status" value="1"/>
</dbReference>
<evidence type="ECO:0000259" key="7">
    <source>
        <dbReference type="Pfam" id="PF00155"/>
    </source>
</evidence>
<dbReference type="CDD" id="cd00609">
    <property type="entry name" value="AAT_like"/>
    <property type="match status" value="1"/>
</dbReference>
<feature type="domain" description="Aminotransferase class I/classII large" evidence="7">
    <location>
        <begin position="24"/>
        <end position="368"/>
    </location>
</feature>
<dbReference type="InterPro" id="IPR015422">
    <property type="entry name" value="PyrdxlP-dep_Trfase_small"/>
</dbReference>
<dbReference type="Gene3D" id="3.90.1150.10">
    <property type="entry name" value="Aspartate Aminotransferase, domain 1"/>
    <property type="match status" value="1"/>
</dbReference>
<dbReference type="Pfam" id="PF00155">
    <property type="entry name" value="Aminotran_1_2"/>
    <property type="match status" value="1"/>
</dbReference>
<evidence type="ECO:0000313" key="8">
    <source>
        <dbReference type="EMBL" id="RNM12111.1"/>
    </source>
</evidence>
<dbReference type="InterPro" id="IPR004838">
    <property type="entry name" value="NHTrfase_class1_PyrdxlP-BS"/>
</dbReference>
<dbReference type="SUPFAM" id="SSF53383">
    <property type="entry name" value="PLP-dependent transferases"/>
    <property type="match status" value="1"/>
</dbReference>
<keyword evidence="5" id="KW-0663">Pyridoxal phosphate</keyword>
<dbReference type="GO" id="GO:0008483">
    <property type="term" value="F:transaminase activity"/>
    <property type="evidence" value="ECO:0007669"/>
    <property type="project" value="UniProtKB-KW"/>
</dbReference>
<dbReference type="InterPro" id="IPR015421">
    <property type="entry name" value="PyrdxlP-dep_Trfase_major"/>
</dbReference>
<evidence type="ECO:0000256" key="2">
    <source>
        <dbReference type="ARBA" id="ARBA00007441"/>
    </source>
</evidence>
<evidence type="ECO:0000256" key="1">
    <source>
        <dbReference type="ARBA" id="ARBA00001933"/>
    </source>
</evidence>
<dbReference type="GO" id="GO:0030170">
    <property type="term" value="F:pyridoxal phosphate binding"/>
    <property type="evidence" value="ECO:0007669"/>
    <property type="project" value="InterPro"/>
</dbReference>
<dbReference type="InterPro" id="IPR050596">
    <property type="entry name" value="AspAT/PAT-like"/>
</dbReference>
<comment type="caution">
    <text evidence="8">The sequence shown here is derived from an EMBL/GenBank/DDBJ whole genome shotgun (WGS) entry which is preliminary data.</text>
</comment>
<name>A0A3N0GI35_9ACTN</name>
<dbReference type="EC" id="2.6.1.-" evidence="6"/>
<dbReference type="GO" id="GO:0006520">
    <property type="term" value="P:amino acid metabolic process"/>
    <property type="evidence" value="ECO:0007669"/>
    <property type="project" value="InterPro"/>
</dbReference>
<accession>A0A3N0GI35</accession>
<evidence type="ECO:0000256" key="6">
    <source>
        <dbReference type="RuleBase" id="RU000481"/>
    </source>
</evidence>
<protein>
    <recommendedName>
        <fullName evidence="6">Aminotransferase</fullName>
        <ecNumber evidence="6">2.6.1.-</ecNumber>
    </recommendedName>
</protein>
<sequence>MAESDNPIFRIADRAAGLRASGFDVISLAAGEPEAPTATHIVEAAVTAARDPRTHHYGPAAGLADLRERVAAQHPDHVTADHVQITIGTKHALHLALGALAGPGEEVLVLRPSWPGHVGAVESVGASVVPVLVDRDGLTSVDALEAARTPRTRAVVVANPSNPSGVLHPAGLLAEIAAWCVDKDVWLVSDEVYGGLVFDADPFSATAVVADSSRLVVVDGVSKVHAMTGWRVGWLLGPTEVVAAARAQVSATITHVPSITQYAALAALTAPVDADTVADYRASRDLLVGKLAQVPGVECPTPAGGMFAFPDVSKLLSAEHPTAAELAAWLLDEAHVAVVSGEVFGDDGTLRISFALDQERLTEAADRLVSALTKAGS</sequence>
<dbReference type="InterPro" id="IPR015424">
    <property type="entry name" value="PyrdxlP-dep_Trfase"/>
</dbReference>
<evidence type="ECO:0000256" key="4">
    <source>
        <dbReference type="ARBA" id="ARBA00022679"/>
    </source>
</evidence>
<evidence type="ECO:0000256" key="3">
    <source>
        <dbReference type="ARBA" id="ARBA00022576"/>
    </source>
</evidence>
<dbReference type="PROSITE" id="PS00105">
    <property type="entry name" value="AA_TRANSFER_CLASS_1"/>
    <property type="match status" value="1"/>
</dbReference>
<reference evidence="8 9" key="1">
    <citation type="submission" date="2018-11" db="EMBL/GenBank/DDBJ databases">
        <authorList>
            <person name="Li F."/>
        </authorList>
    </citation>
    <scope>NUCLEOTIDE SEQUENCE [LARGE SCALE GENOMIC DNA]</scope>
    <source>
        <strain evidence="8 9">Gsoil 818</strain>
    </source>
</reference>
<organism evidence="8 9">
    <name type="scientific">Nocardioides pocheonensis</name>
    <dbReference type="NCBI Taxonomy" id="661485"/>
    <lineage>
        <taxon>Bacteria</taxon>
        <taxon>Bacillati</taxon>
        <taxon>Actinomycetota</taxon>
        <taxon>Actinomycetes</taxon>
        <taxon>Propionibacteriales</taxon>
        <taxon>Nocardioidaceae</taxon>
        <taxon>Nocardioides</taxon>
    </lineage>
</organism>
<proteinExistence type="inferred from homology"/>
<evidence type="ECO:0000256" key="5">
    <source>
        <dbReference type="ARBA" id="ARBA00022898"/>
    </source>
</evidence>
<dbReference type="RefSeq" id="WP_123224691.1">
    <property type="nucleotide sequence ID" value="NZ_RJSF01000046.1"/>
</dbReference>
<dbReference type="OrthoDB" id="9763453at2"/>
<comment type="cofactor">
    <cofactor evidence="1 6">
        <name>pyridoxal 5'-phosphate</name>
        <dbReference type="ChEBI" id="CHEBI:597326"/>
    </cofactor>
</comment>
<dbReference type="PANTHER" id="PTHR46383:SF1">
    <property type="entry name" value="ASPARTATE AMINOTRANSFERASE"/>
    <property type="match status" value="1"/>
</dbReference>
<dbReference type="InterPro" id="IPR004839">
    <property type="entry name" value="Aminotransferase_I/II_large"/>
</dbReference>
<dbReference type="Proteomes" id="UP000279994">
    <property type="component" value="Unassembled WGS sequence"/>
</dbReference>
<keyword evidence="9" id="KW-1185">Reference proteome</keyword>
<comment type="similarity">
    <text evidence="2 6">Belongs to the class-I pyridoxal-phosphate-dependent aminotransferase family.</text>
</comment>
<evidence type="ECO:0000313" key="9">
    <source>
        <dbReference type="Proteomes" id="UP000279994"/>
    </source>
</evidence>
<dbReference type="Gene3D" id="3.40.640.10">
    <property type="entry name" value="Type I PLP-dependent aspartate aminotransferase-like (Major domain)"/>
    <property type="match status" value="1"/>
</dbReference>
<dbReference type="AlphaFoldDB" id="A0A3N0GI35"/>
<dbReference type="EMBL" id="RJSF01000046">
    <property type="protein sequence ID" value="RNM12111.1"/>
    <property type="molecule type" value="Genomic_DNA"/>
</dbReference>